<accession>A0A919DW52</accession>
<dbReference type="RefSeq" id="WP_190139902.1">
    <property type="nucleotide sequence ID" value="NZ_BNBT01000169.1"/>
</dbReference>
<comment type="caution">
    <text evidence="2">The sequence shown here is derived from an EMBL/GenBank/DDBJ whole genome shotgun (WGS) entry which is preliminary data.</text>
</comment>
<evidence type="ECO:0000313" key="2">
    <source>
        <dbReference type="EMBL" id="GHE90618.1"/>
    </source>
</evidence>
<reference evidence="2" key="2">
    <citation type="submission" date="2020-09" db="EMBL/GenBank/DDBJ databases">
        <authorList>
            <person name="Sun Q."/>
            <person name="Ohkuma M."/>
        </authorList>
    </citation>
    <scope>NUCLEOTIDE SEQUENCE</scope>
    <source>
        <strain evidence="2">JCM 4784</strain>
    </source>
</reference>
<gene>
    <name evidence="2" type="ORF">GCM10018785_66750</name>
</gene>
<dbReference type="Proteomes" id="UP000608024">
    <property type="component" value="Unassembled WGS sequence"/>
</dbReference>
<feature type="compositionally biased region" description="Low complexity" evidence="1">
    <location>
        <begin position="8"/>
        <end position="19"/>
    </location>
</feature>
<keyword evidence="3" id="KW-1185">Reference proteome</keyword>
<reference evidence="2" key="1">
    <citation type="journal article" date="2014" name="Int. J. Syst. Evol. Microbiol.">
        <title>Complete genome sequence of Corynebacterium casei LMG S-19264T (=DSM 44701T), isolated from a smear-ripened cheese.</title>
        <authorList>
            <consortium name="US DOE Joint Genome Institute (JGI-PGF)"/>
            <person name="Walter F."/>
            <person name="Albersmeier A."/>
            <person name="Kalinowski J."/>
            <person name="Ruckert C."/>
        </authorList>
    </citation>
    <scope>NUCLEOTIDE SEQUENCE</scope>
    <source>
        <strain evidence="2">JCM 4784</strain>
    </source>
</reference>
<proteinExistence type="predicted"/>
<name>A0A919DW52_9ACTN</name>
<sequence length="61" mass="6658">MPAPRPTTPRVTPFTTGTPLTEWNNRAPVPPPGNRRPARSLAAPARPVPPRARPLPRRAGY</sequence>
<dbReference type="AlphaFoldDB" id="A0A919DW52"/>
<dbReference type="EMBL" id="BNBT01000169">
    <property type="protein sequence ID" value="GHE90618.1"/>
    <property type="molecule type" value="Genomic_DNA"/>
</dbReference>
<feature type="region of interest" description="Disordered" evidence="1">
    <location>
        <begin position="1"/>
        <end position="61"/>
    </location>
</feature>
<evidence type="ECO:0000313" key="3">
    <source>
        <dbReference type="Proteomes" id="UP000608024"/>
    </source>
</evidence>
<organism evidence="2 3">
    <name type="scientific">Streptomyces longispororuber</name>
    <dbReference type="NCBI Taxonomy" id="68230"/>
    <lineage>
        <taxon>Bacteria</taxon>
        <taxon>Bacillati</taxon>
        <taxon>Actinomycetota</taxon>
        <taxon>Actinomycetes</taxon>
        <taxon>Kitasatosporales</taxon>
        <taxon>Streptomycetaceae</taxon>
        <taxon>Streptomyces</taxon>
    </lineage>
</organism>
<evidence type="ECO:0000256" key="1">
    <source>
        <dbReference type="SAM" id="MobiDB-lite"/>
    </source>
</evidence>
<protein>
    <submittedName>
        <fullName evidence="2">Uncharacterized protein</fullName>
    </submittedName>
</protein>